<organism evidence="1 2">
    <name type="scientific">Candidatus Nitrososphaera evergladensis SR1</name>
    <dbReference type="NCBI Taxonomy" id="1459636"/>
    <lineage>
        <taxon>Archaea</taxon>
        <taxon>Nitrososphaerota</taxon>
        <taxon>Nitrososphaeria</taxon>
        <taxon>Nitrososphaerales</taxon>
        <taxon>Nitrososphaeraceae</taxon>
        <taxon>Nitrososphaera</taxon>
    </lineage>
</organism>
<name>A0A075MRG0_9ARCH</name>
<keyword evidence="2" id="KW-1185">Reference proteome</keyword>
<accession>A0A075MRG0</accession>
<dbReference type="EMBL" id="CP007174">
    <property type="protein sequence ID" value="AIF84136.1"/>
    <property type="molecule type" value="Genomic_DNA"/>
</dbReference>
<dbReference type="STRING" id="1459636.NTE_02080"/>
<dbReference type="AlphaFoldDB" id="A0A075MRG0"/>
<dbReference type="Proteomes" id="UP000028194">
    <property type="component" value="Chromosome"/>
</dbReference>
<gene>
    <name evidence="1" type="ORF">NTE_02080</name>
</gene>
<reference evidence="1 2" key="1">
    <citation type="journal article" date="2014" name="PLoS ONE">
        <title>Genome Sequence of Candidatus Nitrososphaera evergladensis from Group I.1b Enriched from Everglades Soil Reveals Novel Genomic Features of the Ammonia-Oxidizing Archaea.</title>
        <authorList>
            <person name="Zhalnina K.V."/>
            <person name="Dias R."/>
            <person name="Leonard M.T."/>
            <person name="Dorr de Quadros P."/>
            <person name="Camargo F.A."/>
            <person name="Drew J.C."/>
            <person name="Farmerie W.G."/>
            <person name="Daroub S.H."/>
            <person name="Triplett E.W."/>
        </authorList>
    </citation>
    <scope>NUCLEOTIDE SEQUENCE [LARGE SCALE GENOMIC DNA]</scope>
    <source>
        <strain evidence="1 2">SR1</strain>
    </source>
</reference>
<evidence type="ECO:0000313" key="1">
    <source>
        <dbReference type="EMBL" id="AIF84136.1"/>
    </source>
</evidence>
<proteinExistence type="predicted"/>
<dbReference type="KEGG" id="nev:NTE_02080"/>
<evidence type="ECO:0000313" key="2">
    <source>
        <dbReference type="Proteomes" id="UP000028194"/>
    </source>
</evidence>
<protein>
    <submittedName>
        <fullName evidence="1">Uncharacterized protein</fullName>
    </submittedName>
</protein>
<dbReference type="HOGENOM" id="CLU_1998651_0_0_2"/>
<sequence>MLGCSVHTALMAHLEFSLYSMLSHFSLPPKYVTINETNRHLGNSNSTKTKTGHRVCVMCHDAISPASLSFEQRLVNDKDFCRKCWDEIITNTVYPGDERDDKPDDDNGVSSLVMAAMTTATKAG</sequence>